<dbReference type="Gene3D" id="2.30.110.10">
    <property type="entry name" value="Electron Transport, Fmn-binding Protein, Chain A"/>
    <property type="match status" value="1"/>
</dbReference>
<dbReference type="NCBIfam" id="TIGR03666">
    <property type="entry name" value="Rv2061_F420"/>
    <property type="match status" value="1"/>
</dbReference>
<evidence type="ECO:0000313" key="4">
    <source>
        <dbReference type="Proteomes" id="UP000626982"/>
    </source>
</evidence>
<organism evidence="3 4">
    <name type="scientific">Agrococcus terreus</name>
    <dbReference type="NCBI Taxonomy" id="574649"/>
    <lineage>
        <taxon>Bacteria</taxon>
        <taxon>Bacillati</taxon>
        <taxon>Actinomycetota</taxon>
        <taxon>Actinomycetes</taxon>
        <taxon>Micrococcales</taxon>
        <taxon>Microbacteriaceae</taxon>
        <taxon>Agrococcus</taxon>
    </lineage>
</organism>
<evidence type="ECO:0000256" key="1">
    <source>
        <dbReference type="ARBA" id="ARBA00023002"/>
    </source>
</evidence>
<feature type="domain" description="Pyridoxamine 5'-phosphate oxidase N-terminal" evidence="2">
    <location>
        <begin position="13"/>
        <end position="137"/>
    </location>
</feature>
<dbReference type="InterPro" id="IPR012349">
    <property type="entry name" value="Split_barrel_FMN-bd"/>
</dbReference>
<dbReference type="PANTHER" id="PTHR35176:SF11">
    <property type="entry name" value="PYRIDOXAMINE 5'-PHOSPHATE OXIDASE FAMILY PROTEIN"/>
    <property type="match status" value="1"/>
</dbReference>
<gene>
    <name evidence="3" type="ORF">GCM10010968_09790</name>
</gene>
<dbReference type="Proteomes" id="UP000626982">
    <property type="component" value="Unassembled WGS sequence"/>
</dbReference>
<dbReference type="PANTHER" id="PTHR35176">
    <property type="entry name" value="HEME OXYGENASE HI_0854-RELATED"/>
    <property type="match status" value="1"/>
</dbReference>
<evidence type="ECO:0000313" key="3">
    <source>
        <dbReference type="EMBL" id="GGN81164.1"/>
    </source>
</evidence>
<keyword evidence="4" id="KW-1185">Reference proteome</keyword>
<accession>A0ABQ2KEL3</accession>
<evidence type="ECO:0000259" key="2">
    <source>
        <dbReference type="Pfam" id="PF01243"/>
    </source>
</evidence>
<dbReference type="Pfam" id="PF01243">
    <property type="entry name" value="PNPOx_N"/>
    <property type="match status" value="1"/>
</dbReference>
<comment type="caution">
    <text evidence="3">The sequence shown here is derived from an EMBL/GenBank/DDBJ whole genome shotgun (WGS) entry which is preliminary data.</text>
</comment>
<name>A0ABQ2KEL3_9MICO</name>
<proteinExistence type="predicted"/>
<protein>
    <submittedName>
        <fullName evidence="3">PPOX class F420-dependent oxidoreductase</fullName>
    </submittedName>
</protein>
<dbReference type="InterPro" id="IPR011576">
    <property type="entry name" value="Pyridox_Oxase_N"/>
</dbReference>
<dbReference type="InterPro" id="IPR052019">
    <property type="entry name" value="F420H2_bilvrd_red/Heme_oxyg"/>
</dbReference>
<dbReference type="SUPFAM" id="SSF50475">
    <property type="entry name" value="FMN-binding split barrel"/>
    <property type="match status" value="1"/>
</dbReference>
<dbReference type="EMBL" id="BMLM01000001">
    <property type="protein sequence ID" value="GGN81164.1"/>
    <property type="molecule type" value="Genomic_DNA"/>
</dbReference>
<dbReference type="InterPro" id="IPR019965">
    <property type="entry name" value="PPOX_F420-dep_Rv2061_put"/>
</dbReference>
<sequence length="139" mass="15268">MTQQQRTAWDAAADAEFVSLGTFRRSGAVVRTPVWIARSGDRLVVTTERSTGKVKRIRNDARVVMAPCGRMGKVDEGAHDVEGTAAILTDEREIAAANAALARAYGFQYRAFLGVERLVRRIQRRPGDRVILAIEPATS</sequence>
<dbReference type="RefSeq" id="WP_188716644.1">
    <property type="nucleotide sequence ID" value="NZ_BAABBD010000006.1"/>
</dbReference>
<reference evidence="4" key="1">
    <citation type="journal article" date="2019" name="Int. J. Syst. Evol. Microbiol.">
        <title>The Global Catalogue of Microorganisms (GCM) 10K type strain sequencing project: providing services to taxonomists for standard genome sequencing and annotation.</title>
        <authorList>
            <consortium name="The Broad Institute Genomics Platform"/>
            <consortium name="The Broad Institute Genome Sequencing Center for Infectious Disease"/>
            <person name="Wu L."/>
            <person name="Ma J."/>
        </authorList>
    </citation>
    <scope>NUCLEOTIDE SEQUENCE [LARGE SCALE GENOMIC DNA]</scope>
    <source>
        <strain evidence="4">CGMCC 1.6960</strain>
    </source>
</reference>
<keyword evidence="1" id="KW-0560">Oxidoreductase</keyword>